<sequence length="708" mass="77590">MVFVLQFLIGILVGNEFEFGLQHLPCWLQIRCPMSSWSALMVPLPSNSTHMSSVTPIPPVPGLGCGQGHGASFGLGSSALLNGSFPVLGFESLYPISLQKVQEMGHGLSMESLCSCSIGLLIVLMSVTRWPKPTAAIPPPRPDPDVIISTTSTGGFSPPRSDSSGAIVTTSTEAEPIFENIQLAIQADPTNVAGVLGSDIPYPHDGMLRVSNLITPGLSDAHIVGLDHIDAARPFFDSGKLLSKVNATAIALVPKVIGKNSGLFPVVLEAITTKKCQEIFHLESLETLGDSFLKYAASQQLFKTYQNHHEGLLSVRKDKIISNAALCKLGCDRKLPGFIRNEPFDPKTWIIPGDQSRDYALEEEFLPTSRKIYNRGSTKIKSKTVADVVEALIGAFLSTGGEAAALAFIEWLGIKVDFVNVPYERQFPVQPEKLVNIKFFESLLNYSFRDASLLVEALTHGSYMLLEIPGCYQVMFCIVSSASFVAQDFLFFDLTQRLEFLGDAVLDYVITTHLYRKYPGMSPGLLTDLRSASVNNECYARSAMKAGLHKHILHASQDLHKHIVTTVENFEQLSMATTFGWESETTFPKVLGDIIESLAGAILVDSGYNEYIVFQSIRPLLEPLITPETVRLHPVRELHELCQKEHYNMKKDVVSSDKGVASLTIEIEANGVSYKHTCTASDKKTAKKLASKAILKSLKEQIIFDAHA</sequence>
<dbReference type="InterPro" id="IPR000999">
    <property type="entry name" value="RNase_III_dom"/>
</dbReference>
<evidence type="ECO:0000256" key="9">
    <source>
        <dbReference type="PROSITE-ProRule" id="PRU00266"/>
    </source>
</evidence>
<keyword evidence="3" id="KW-0540">Nuclease</keyword>
<comment type="caution">
    <text evidence="13">The sequence shown here is derived from an EMBL/GenBank/DDBJ whole genome shotgun (WGS) entry which is preliminary data.</text>
</comment>
<evidence type="ECO:0000259" key="11">
    <source>
        <dbReference type="PROSITE" id="PS50137"/>
    </source>
</evidence>
<feature type="non-terminal residue" evidence="13">
    <location>
        <position position="1"/>
    </location>
</feature>
<dbReference type="GO" id="GO:0005634">
    <property type="term" value="C:nucleus"/>
    <property type="evidence" value="ECO:0007669"/>
    <property type="project" value="TreeGrafter"/>
</dbReference>
<dbReference type="Pfam" id="PF00035">
    <property type="entry name" value="dsrm"/>
    <property type="match status" value="1"/>
</dbReference>
<comment type="cofactor">
    <cofactor evidence="1">
        <name>Mn(2+)</name>
        <dbReference type="ChEBI" id="CHEBI:29035"/>
    </cofactor>
</comment>
<evidence type="ECO:0000256" key="6">
    <source>
        <dbReference type="ARBA" id="ARBA00022801"/>
    </source>
</evidence>
<dbReference type="CDD" id="cd00593">
    <property type="entry name" value="RIBOc"/>
    <property type="match status" value="2"/>
</dbReference>
<evidence type="ECO:0000256" key="3">
    <source>
        <dbReference type="ARBA" id="ARBA00022722"/>
    </source>
</evidence>
<comment type="cofactor">
    <cofactor evidence="2">
        <name>Mg(2+)</name>
        <dbReference type="ChEBI" id="CHEBI:18420"/>
    </cofactor>
</comment>
<feature type="signal peptide" evidence="10">
    <location>
        <begin position="1"/>
        <end position="16"/>
    </location>
</feature>
<feature type="domain" description="RNase III" evidence="12">
    <location>
        <begin position="437"/>
        <end position="607"/>
    </location>
</feature>
<dbReference type="SUPFAM" id="SSF69065">
    <property type="entry name" value="RNase III domain-like"/>
    <property type="match status" value="2"/>
</dbReference>
<evidence type="ECO:0000313" key="14">
    <source>
        <dbReference type="Proteomes" id="UP000428333"/>
    </source>
</evidence>
<keyword evidence="8 9" id="KW-0694">RNA-binding</keyword>
<dbReference type="FunFam" id="1.10.1520.10:FF:000004">
    <property type="entry name" value="Endoribonuclease dicer-like 1"/>
    <property type="match status" value="1"/>
</dbReference>
<dbReference type="Pfam" id="PF00636">
    <property type="entry name" value="Ribonuclease_3"/>
    <property type="match status" value="2"/>
</dbReference>
<dbReference type="EMBL" id="QEFC01003459">
    <property type="protein sequence ID" value="KAE9448064.1"/>
    <property type="molecule type" value="Genomic_DNA"/>
</dbReference>
<keyword evidence="5" id="KW-0255">Endonuclease</keyword>
<feature type="domain" description="DRBM" evidence="11">
    <location>
        <begin position="633"/>
        <end position="700"/>
    </location>
</feature>
<dbReference type="PROSITE" id="PS50142">
    <property type="entry name" value="RNASE_3_2"/>
    <property type="match status" value="2"/>
</dbReference>
<feature type="domain" description="RNase III" evidence="12">
    <location>
        <begin position="250"/>
        <end position="401"/>
    </location>
</feature>
<dbReference type="GO" id="GO:0030422">
    <property type="term" value="P:siRNA processing"/>
    <property type="evidence" value="ECO:0007669"/>
    <property type="project" value="TreeGrafter"/>
</dbReference>
<proteinExistence type="predicted"/>
<keyword evidence="6" id="KW-0378">Hydrolase</keyword>
<dbReference type="Gene3D" id="1.10.1520.10">
    <property type="entry name" value="Ribonuclease III domain"/>
    <property type="match status" value="2"/>
</dbReference>
<dbReference type="GO" id="GO:0046872">
    <property type="term" value="F:metal ion binding"/>
    <property type="evidence" value="ECO:0007669"/>
    <property type="project" value="UniProtKB-KW"/>
</dbReference>
<dbReference type="SMART" id="SM00535">
    <property type="entry name" value="RIBOc"/>
    <property type="match status" value="2"/>
</dbReference>
<dbReference type="PANTHER" id="PTHR14950">
    <property type="entry name" value="DICER-RELATED"/>
    <property type="match status" value="1"/>
</dbReference>
<dbReference type="PANTHER" id="PTHR14950:SF70">
    <property type="entry name" value="ENDORIBONUCLEASE DICER HOMOLOG 2"/>
    <property type="match status" value="1"/>
</dbReference>
<dbReference type="Gene3D" id="3.30.160.20">
    <property type="match status" value="1"/>
</dbReference>
<keyword evidence="7" id="KW-0460">Magnesium</keyword>
<dbReference type="GO" id="GO:0004525">
    <property type="term" value="F:ribonuclease III activity"/>
    <property type="evidence" value="ECO:0007669"/>
    <property type="project" value="InterPro"/>
</dbReference>
<feature type="chain" id="PRO_5025656888" description="RNase III domain-containing protein" evidence="10">
    <location>
        <begin position="17"/>
        <end position="708"/>
    </location>
</feature>
<dbReference type="FunFam" id="1.10.1520.10:FF:000013">
    <property type="entry name" value="Endoribonuclease Dicer homolog 2"/>
    <property type="match status" value="1"/>
</dbReference>
<evidence type="ECO:0000256" key="8">
    <source>
        <dbReference type="ARBA" id="ARBA00022884"/>
    </source>
</evidence>
<protein>
    <recommendedName>
        <fullName evidence="15">RNase III domain-containing protein</fullName>
    </recommendedName>
</protein>
<dbReference type="GO" id="GO:0005737">
    <property type="term" value="C:cytoplasm"/>
    <property type="evidence" value="ECO:0007669"/>
    <property type="project" value="TreeGrafter"/>
</dbReference>
<dbReference type="PROSITE" id="PS50137">
    <property type="entry name" value="DS_RBD"/>
    <property type="match status" value="1"/>
</dbReference>
<evidence type="ECO:0000256" key="10">
    <source>
        <dbReference type="SAM" id="SignalP"/>
    </source>
</evidence>
<dbReference type="SUPFAM" id="SSF54768">
    <property type="entry name" value="dsRNA-binding domain-like"/>
    <property type="match status" value="1"/>
</dbReference>
<evidence type="ECO:0000256" key="4">
    <source>
        <dbReference type="ARBA" id="ARBA00022723"/>
    </source>
</evidence>
<evidence type="ECO:0000256" key="1">
    <source>
        <dbReference type="ARBA" id="ARBA00001936"/>
    </source>
</evidence>
<evidence type="ECO:0000256" key="2">
    <source>
        <dbReference type="ARBA" id="ARBA00001946"/>
    </source>
</evidence>
<dbReference type="AlphaFoldDB" id="A0A6A4KVF2"/>
<dbReference type="SMART" id="SM00358">
    <property type="entry name" value="DSRM"/>
    <property type="match status" value="1"/>
</dbReference>
<keyword evidence="10" id="KW-0732">Signal</keyword>
<dbReference type="OrthoDB" id="6513042at2759"/>
<gene>
    <name evidence="13" type="ORF">C3L33_20038</name>
</gene>
<dbReference type="GO" id="GO:0003723">
    <property type="term" value="F:RNA binding"/>
    <property type="evidence" value="ECO:0007669"/>
    <property type="project" value="UniProtKB-UniRule"/>
</dbReference>
<dbReference type="InterPro" id="IPR014720">
    <property type="entry name" value="dsRBD_dom"/>
</dbReference>
<dbReference type="InterPro" id="IPR036389">
    <property type="entry name" value="RNase_III_sf"/>
</dbReference>
<evidence type="ECO:0000313" key="13">
    <source>
        <dbReference type="EMBL" id="KAE9448064.1"/>
    </source>
</evidence>
<reference evidence="13 14" key="1">
    <citation type="journal article" date="2019" name="Genome Biol. Evol.">
        <title>The Rhododendron genome and chromosomal organization provide insight into shared whole-genome duplications across the heath family (Ericaceae).</title>
        <authorList>
            <person name="Soza V.L."/>
            <person name="Lindsley D."/>
            <person name="Waalkes A."/>
            <person name="Ramage E."/>
            <person name="Patwardhan R.P."/>
            <person name="Burton J.N."/>
            <person name="Adey A."/>
            <person name="Kumar A."/>
            <person name="Qiu R."/>
            <person name="Shendure J."/>
            <person name="Hall B."/>
        </authorList>
    </citation>
    <scope>NUCLEOTIDE SEQUENCE [LARGE SCALE GENOMIC DNA]</scope>
    <source>
        <strain evidence="13">RSF 1966-606</strain>
    </source>
</reference>
<organism evidence="13 14">
    <name type="scientific">Rhododendron williamsianum</name>
    <dbReference type="NCBI Taxonomy" id="262921"/>
    <lineage>
        <taxon>Eukaryota</taxon>
        <taxon>Viridiplantae</taxon>
        <taxon>Streptophyta</taxon>
        <taxon>Embryophyta</taxon>
        <taxon>Tracheophyta</taxon>
        <taxon>Spermatophyta</taxon>
        <taxon>Magnoliopsida</taxon>
        <taxon>eudicotyledons</taxon>
        <taxon>Gunneridae</taxon>
        <taxon>Pentapetalae</taxon>
        <taxon>asterids</taxon>
        <taxon>Ericales</taxon>
        <taxon>Ericaceae</taxon>
        <taxon>Ericoideae</taxon>
        <taxon>Rhodoreae</taxon>
        <taxon>Rhododendron</taxon>
    </lineage>
</organism>
<name>A0A6A4KVF2_9ERIC</name>
<evidence type="ECO:0000256" key="7">
    <source>
        <dbReference type="ARBA" id="ARBA00022842"/>
    </source>
</evidence>
<evidence type="ECO:0000259" key="12">
    <source>
        <dbReference type="PROSITE" id="PS50142"/>
    </source>
</evidence>
<dbReference type="PROSITE" id="PS00517">
    <property type="entry name" value="RNASE_3_1"/>
    <property type="match status" value="1"/>
</dbReference>
<evidence type="ECO:0000256" key="5">
    <source>
        <dbReference type="ARBA" id="ARBA00022759"/>
    </source>
</evidence>
<dbReference type="Proteomes" id="UP000428333">
    <property type="component" value="Linkage Group LG12"/>
</dbReference>
<evidence type="ECO:0008006" key="15">
    <source>
        <dbReference type="Google" id="ProtNLM"/>
    </source>
</evidence>
<keyword evidence="4" id="KW-0479">Metal-binding</keyword>
<accession>A0A6A4KVF2</accession>
<keyword evidence="14" id="KW-1185">Reference proteome</keyword>